<protein>
    <submittedName>
        <fullName evidence="1">Uncharacterized protein</fullName>
    </submittedName>
</protein>
<keyword evidence="2" id="KW-1185">Reference proteome</keyword>
<evidence type="ECO:0000313" key="1">
    <source>
        <dbReference type="EMBL" id="KAF2419698.1"/>
    </source>
</evidence>
<reference evidence="1" key="1">
    <citation type="journal article" date="2020" name="Stud. Mycol.">
        <title>101 Dothideomycetes genomes: a test case for predicting lifestyles and emergence of pathogens.</title>
        <authorList>
            <person name="Haridas S."/>
            <person name="Albert R."/>
            <person name="Binder M."/>
            <person name="Bloem J."/>
            <person name="Labutti K."/>
            <person name="Salamov A."/>
            <person name="Andreopoulos B."/>
            <person name="Baker S."/>
            <person name="Barry K."/>
            <person name="Bills G."/>
            <person name="Bluhm B."/>
            <person name="Cannon C."/>
            <person name="Castanera R."/>
            <person name="Culley D."/>
            <person name="Daum C."/>
            <person name="Ezra D."/>
            <person name="Gonzalez J."/>
            <person name="Henrissat B."/>
            <person name="Kuo A."/>
            <person name="Liang C."/>
            <person name="Lipzen A."/>
            <person name="Lutzoni F."/>
            <person name="Magnuson J."/>
            <person name="Mondo S."/>
            <person name="Nolan M."/>
            <person name="Ohm R."/>
            <person name="Pangilinan J."/>
            <person name="Park H.-J."/>
            <person name="Ramirez L."/>
            <person name="Alfaro M."/>
            <person name="Sun H."/>
            <person name="Tritt A."/>
            <person name="Yoshinaga Y."/>
            <person name="Zwiers L.-H."/>
            <person name="Turgeon B."/>
            <person name="Goodwin S."/>
            <person name="Spatafora J."/>
            <person name="Crous P."/>
            <person name="Grigoriev I."/>
        </authorList>
    </citation>
    <scope>NUCLEOTIDE SEQUENCE</scope>
    <source>
        <strain evidence="1">CBS 130266</strain>
    </source>
</reference>
<name>A0A9P4TSB1_9PEZI</name>
<evidence type="ECO:0000313" key="2">
    <source>
        <dbReference type="Proteomes" id="UP000800235"/>
    </source>
</evidence>
<accession>A0A9P4TSB1</accession>
<dbReference type="EMBL" id="MU007117">
    <property type="protein sequence ID" value="KAF2419698.1"/>
    <property type="molecule type" value="Genomic_DNA"/>
</dbReference>
<gene>
    <name evidence="1" type="ORF">EJ08DRAFT_35956</name>
</gene>
<dbReference type="AlphaFoldDB" id="A0A9P4TSB1"/>
<proteinExistence type="predicted"/>
<sequence length="134" mass="15370">MIATSFWEVYGTTNPILHPFLFKIVRAYTLQIAVAFADGMLFHGWQVFSGIWCGWLYSSSLSSRLIYVAAQSLSTPRINTHKYEQSDRCGCHIEGKRLRVVVKNRGDTLVPKKKRDRTHFPKSLKNFAFPISCI</sequence>
<comment type="caution">
    <text evidence="1">The sequence shown here is derived from an EMBL/GenBank/DDBJ whole genome shotgun (WGS) entry which is preliminary data.</text>
</comment>
<dbReference type="Proteomes" id="UP000800235">
    <property type="component" value="Unassembled WGS sequence"/>
</dbReference>
<organism evidence="1 2">
    <name type="scientific">Tothia fuscella</name>
    <dbReference type="NCBI Taxonomy" id="1048955"/>
    <lineage>
        <taxon>Eukaryota</taxon>
        <taxon>Fungi</taxon>
        <taxon>Dikarya</taxon>
        <taxon>Ascomycota</taxon>
        <taxon>Pezizomycotina</taxon>
        <taxon>Dothideomycetes</taxon>
        <taxon>Pleosporomycetidae</taxon>
        <taxon>Venturiales</taxon>
        <taxon>Cylindrosympodiaceae</taxon>
        <taxon>Tothia</taxon>
    </lineage>
</organism>